<feature type="region of interest" description="Disordered" evidence="1">
    <location>
        <begin position="1"/>
        <end position="36"/>
    </location>
</feature>
<sequence>MSRFSCAGPPVYRDGVDGGPRRDLLSGVGDPDDRGEPDVALTAALAAYADMPDARTEAAVLAALGGARLLVPVVAALGEAETDPDGLVRDKSADMAAVLMRGRDGRTALLAFTGLESMRRWDPDARPVPVPAHVAAQAALQDGAAALLLDVAGPVAYAASVSVSAE</sequence>
<name>A0A6L7F1J6_9ACTN</name>
<dbReference type="Proteomes" id="UP000473325">
    <property type="component" value="Unassembled WGS sequence"/>
</dbReference>
<dbReference type="InterPro" id="IPR009839">
    <property type="entry name" value="SseB_N"/>
</dbReference>
<evidence type="ECO:0000313" key="3">
    <source>
        <dbReference type="EMBL" id="MXG90751.1"/>
    </source>
</evidence>
<evidence type="ECO:0000256" key="1">
    <source>
        <dbReference type="SAM" id="MobiDB-lite"/>
    </source>
</evidence>
<dbReference type="EMBL" id="WUEK01000008">
    <property type="protein sequence ID" value="MXG90751.1"/>
    <property type="molecule type" value="Genomic_DNA"/>
</dbReference>
<keyword evidence="4" id="KW-1185">Reference proteome</keyword>
<evidence type="ECO:0000313" key="4">
    <source>
        <dbReference type="Proteomes" id="UP000473325"/>
    </source>
</evidence>
<gene>
    <name evidence="3" type="ORF">GRQ65_14475</name>
</gene>
<comment type="caution">
    <text evidence="3">The sequence shown here is derived from an EMBL/GenBank/DDBJ whole genome shotgun (WGS) entry which is preliminary data.</text>
</comment>
<protein>
    <submittedName>
        <fullName evidence="3">SseB family protein</fullName>
    </submittedName>
</protein>
<proteinExistence type="predicted"/>
<accession>A0A6L7F1J6</accession>
<organism evidence="3 4">
    <name type="scientific">Nocardioides flavescens</name>
    <dbReference type="NCBI Taxonomy" id="2691959"/>
    <lineage>
        <taxon>Bacteria</taxon>
        <taxon>Bacillati</taxon>
        <taxon>Actinomycetota</taxon>
        <taxon>Actinomycetes</taxon>
        <taxon>Propionibacteriales</taxon>
        <taxon>Nocardioidaceae</taxon>
        <taxon>Nocardioides</taxon>
    </lineage>
</organism>
<evidence type="ECO:0000259" key="2">
    <source>
        <dbReference type="Pfam" id="PF07179"/>
    </source>
</evidence>
<feature type="domain" description="SseB protein N-terminal" evidence="2">
    <location>
        <begin position="41"/>
        <end position="157"/>
    </location>
</feature>
<feature type="compositionally biased region" description="Basic and acidic residues" evidence="1">
    <location>
        <begin position="14"/>
        <end position="24"/>
    </location>
</feature>
<dbReference type="Pfam" id="PF07179">
    <property type="entry name" value="SseB"/>
    <property type="match status" value="1"/>
</dbReference>
<reference evidence="3 4" key="1">
    <citation type="submission" date="2019-12" db="EMBL/GenBank/DDBJ databases">
        <authorList>
            <person name="Kun Z."/>
        </authorList>
    </citation>
    <scope>NUCLEOTIDE SEQUENCE [LARGE SCALE GENOMIC DNA]</scope>
    <source>
        <strain evidence="3 4">YIM 123512</strain>
    </source>
</reference>
<dbReference type="AlphaFoldDB" id="A0A6L7F1J6"/>